<keyword evidence="3" id="KW-1185">Reference proteome</keyword>
<comment type="caution">
    <text evidence="2">The sequence shown here is derived from an EMBL/GenBank/DDBJ whole genome shotgun (WGS) entry which is preliminary data.</text>
</comment>
<reference evidence="2" key="1">
    <citation type="submission" date="2022-06" db="EMBL/GenBank/DDBJ databases">
        <title>New cyanobacteria of genus Symplocastrum in benthos of Lake Baikal.</title>
        <authorList>
            <person name="Sorokovikova E."/>
            <person name="Tikhonova I."/>
            <person name="Krasnopeev A."/>
            <person name="Evseev P."/>
            <person name="Gladkikh A."/>
            <person name="Belykh O."/>
        </authorList>
    </citation>
    <scope>NUCLEOTIDE SEQUENCE</scope>
    <source>
        <strain evidence="2">BBK-W-15</strain>
    </source>
</reference>
<protein>
    <submittedName>
        <fullName evidence="2">DUF2281 domain-containing protein</fullName>
    </submittedName>
</protein>
<dbReference type="Proteomes" id="UP001204953">
    <property type="component" value="Unassembled WGS sequence"/>
</dbReference>
<accession>A0AAE3GMR3</accession>
<gene>
    <name evidence="2" type="ORF">NJ959_03130</name>
</gene>
<sequence>MTIKEQLLQTIEQAPEPLLQEALNYLHYLIEKHLNELEEQQDIEDLKLAREDLQNNRTISLEQLTQELGL</sequence>
<keyword evidence="1" id="KW-0175">Coiled coil</keyword>
<evidence type="ECO:0000256" key="1">
    <source>
        <dbReference type="SAM" id="Coils"/>
    </source>
</evidence>
<dbReference type="RefSeq" id="WP_254010281.1">
    <property type="nucleotide sequence ID" value="NZ_JAMZMM010000015.1"/>
</dbReference>
<proteinExistence type="predicted"/>
<dbReference type="AlphaFoldDB" id="A0AAE3GMR3"/>
<evidence type="ECO:0000313" key="3">
    <source>
        <dbReference type="Proteomes" id="UP001204953"/>
    </source>
</evidence>
<evidence type="ECO:0000313" key="2">
    <source>
        <dbReference type="EMBL" id="MCP2727466.1"/>
    </source>
</evidence>
<name>A0AAE3GMR3_9CYAN</name>
<dbReference type="EMBL" id="JAMZMM010000015">
    <property type="protein sequence ID" value="MCP2727466.1"/>
    <property type="molecule type" value="Genomic_DNA"/>
</dbReference>
<feature type="coiled-coil region" evidence="1">
    <location>
        <begin position="36"/>
        <end position="63"/>
    </location>
</feature>
<organism evidence="2 3">
    <name type="scientific">Limnofasciculus baicalensis BBK-W-15</name>
    <dbReference type="NCBI Taxonomy" id="2699891"/>
    <lineage>
        <taxon>Bacteria</taxon>
        <taxon>Bacillati</taxon>
        <taxon>Cyanobacteriota</taxon>
        <taxon>Cyanophyceae</taxon>
        <taxon>Coleofasciculales</taxon>
        <taxon>Coleofasciculaceae</taxon>
        <taxon>Limnofasciculus</taxon>
        <taxon>Limnofasciculus baicalensis</taxon>
    </lineage>
</organism>